<dbReference type="RefSeq" id="WP_114496335.1">
    <property type="nucleotide sequence ID" value="NZ_QPJW01000002.1"/>
</dbReference>
<proteinExistence type="predicted"/>
<keyword evidence="1" id="KW-1133">Transmembrane helix</keyword>
<dbReference type="Proteomes" id="UP000253090">
    <property type="component" value="Unassembled WGS sequence"/>
</dbReference>
<keyword evidence="1" id="KW-0812">Transmembrane</keyword>
<feature type="transmembrane region" description="Helical" evidence="1">
    <location>
        <begin position="32"/>
        <end position="52"/>
    </location>
</feature>
<evidence type="ECO:0000256" key="1">
    <source>
        <dbReference type="SAM" id="Phobius"/>
    </source>
</evidence>
<dbReference type="OrthoDB" id="2664367at2"/>
<protein>
    <submittedName>
        <fullName evidence="2">Uncharacterized protein</fullName>
    </submittedName>
</protein>
<organism evidence="2 3">
    <name type="scientific">Fontibacillus phaseoli</name>
    <dbReference type="NCBI Taxonomy" id="1416533"/>
    <lineage>
        <taxon>Bacteria</taxon>
        <taxon>Bacillati</taxon>
        <taxon>Bacillota</taxon>
        <taxon>Bacilli</taxon>
        <taxon>Bacillales</taxon>
        <taxon>Paenibacillaceae</taxon>
        <taxon>Fontibacillus</taxon>
    </lineage>
</organism>
<reference evidence="2 3" key="1">
    <citation type="submission" date="2018-07" db="EMBL/GenBank/DDBJ databases">
        <title>Genomic Encyclopedia of Type Strains, Phase III (KMG-III): the genomes of soil and plant-associated and newly described type strains.</title>
        <authorList>
            <person name="Whitman W."/>
        </authorList>
    </citation>
    <scope>NUCLEOTIDE SEQUENCE [LARGE SCALE GENOMIC DNA]</scope>
    <source>
        <strain evidence="2 3">CECT 8333</strain>
    </source>
</reference>
<comment type="caution">
    <text evidence="2">The sequence shown here is derived from an EMBL/GenBank/DDBJ whole genome shotgun (WGS) entry which is preliminary data.</text>
</comment>
<dbReference type="EMBL" id="QPJW01000002">
    <property type="protein sequence ID" value="RCX21794.1"/>
    <property type="molecule type" value="Genomic_DNA"/>
</dbReference>
<evidence type="ECO:0000313" key="2">
    <source>
        <dbReference type="EMBL" id="RCX21794.1"/>
    </source>
</evidence>
<accession>A0A369BQC1</accession>
<keyword evidence="3" id="KW-1185">Reference proteome</keyword>
<gene>
    <name evidence="2" type="ORF">DFP94_102553</name>
</gene>
<dbReference type="AlphaFoldDB" id="A0A369BQC1"/>
<feature type="transmembrane region" description="Helical" evidence="1">
    <location>
        <begin position="7"/>
        <end position="26"/>
    </location>
</feature>
<evidence type="ECO:0000313" key="3">
    <source>
        <dbReference type="Proteomes" id="UP000253090"/>
    </source>
</evidence>
<keyword evidence="1" id="KW-0472">Membrane</keyword>
<sequence length="62" mass="6504">MKIKQLTGPAFGFLAGTTFGSGLAFIMRWQSYTLIASVSVIGLAGVIIGVFAGKRIGRRASL</sequence>
<name>A0A369BQC1_9BACL</name>